<dbReference type="Proteomes" id="UP001163731">
    <property type="component" value="Unassembled WGS sequence"/>
</dbReference>
<name>A0ABT3HZE4_9FLAO</name>
<organism evidence="1 2">
    <name type="scientific">Chryseobacterium kimseyorum</name>
    <dbReference type="NCBI Taxonomy" id="2984028"/>
    <lineage>
        <taxon>Bacteria</taxon>
        <taxon>Pseudomonadati</taxon>
        <taxon>Bacteroidota</taxon>
        <taxon>Flavobacteriia</taxon>
        <taxon>Flavobacteriales</taxon>
        <taxon>Weeksellaceae</taxon>
        <taxon>Chryseobacterium group</taxon>
        <taxon>Chryseobacterium</taxon>
    </lineage>
</organism>
<comment type="caution">
    <text evidence="1">The sequence shown here is derived from an EMBL/GenBank/DDBJ whole genome shotgun (WGS) entry which is preliminary data.</text>
</comment>
<sequence>MTKQIFKITLLENGLNSVIKGIEYLNNYESNSKDLFDLKHGITFFHNGIELLFKEILSNKFGDEEIIDKKDSKLNEKYRIAKEKCISVFDLDRPVKTISFTTALQKISNQLKLDNNLKILLEQLQSIRNSLEHYGINKELEKVEILFLKLKFPMIDWLIENGISIP</sequence>
<protein>
    <recommendedName>
        <fullName evidence="3">RiboL-PSP-HEPN domain-containing protein</fullName>
    </recommendedName>
</protein>
<reference evidence="1" key="1">
    <citation type="submission" date="2022-10" db="EMBL/GenBank/DDBJ databases">
        <title>Chryseobacterium babae sp. nov. isolated from the gut of the beetle Oryctes rhinoceros, and Chryseobacterium kimseyorum sp. nov., isolated from a stick insect rearing cage.</title>
        <authorList>
            <person name="Shelomi M."/>
            <person name="Han C.-J."/>
            <person name="Chen W.-M."/>
            <person name="Chen H.-K."/>
            <person name="Liaw S.-J."/>
            <person name="Muhle E."/>
            <person name="Clermont D."/>
        </authorList>
    </citation>
    <scope>NUCLEOTIDE SEQUENCE</scope>
    <source>
        <strain evidence="1">09-1422</strain>
    </source>
</reference>
<gene>
    <name evidence="1" type="ORF">OMO38_10955</name>
</gene>
<proteinExistence type="predicted"/>
<dbReference type="RefSeq" id="WP_264750224.1">
    <property type="nucleotide sequence ID" value="NZ_JAPDHW010000007.1"/>
</dbReference>
<keyword evidence="2" id="KW-1185">Reference proteome</keyword>
<evidence type="ECO:0008006" key="3">
    <source>
        <dbReference type="Google" id="ProtNLM"/>
    </source>
</evidence>
<feature type="non-terminal residue" evidence="1">
    <location>
        <position position="166"/>
    </location>
</feature>
<evidence type="ECO:0000313" key="1">
    <source>
        <dbReference type="EMBL" id="MCW3169043.1"/>
    </source>
</evidence>
<dbReference type="EMBL" id="JAPDHW010000007">
    <property type="protein sequence ID" value="MCW3169043.1"/>
    <property type="molecule type" value="Genomic_DNA"/>
</dbReference>
<accession>A0ABT3HZE4</accession>
<evidence type="ECO:0000313" key="2">
    <source>
        <dbReference type="Proteomes" id="UP001163731"/>
    </source>
</evidence>